<organism evidence="3 4">
    <name type="scientific">Conexibacter arvalis</name>
    <dbReference type="NCBI Taxonomy" id="912552"/>
    <lineage>
        <taxon>Bacteria</taxon>
        <taxon>Bacillati</taxon>
        <taxon>Actinomycetota</taxon>
        <taxon>Thermoleophilia</taxon>
        <taxon>Solirubrobacterales</taxon>
        <taxon>Conexibacteraceae</taxon>
        <taxon>Conexibacter</taxon>
    </lineage>
</organism>
<reference evidence="3 4" key="1">
    <citation type="submission" date="2020-08" db="EMBL/GenBank/DDBJ databases">
        <title>Genomic Encyclopedia of Archaeal and Bacterial Type Strains, Phase II (KMG-II): from individual species to whole genera.</title>
        <authorList>
            <person name="Goeker M."/>
        </authorList>
    </citation>
    <scope>NUCLEOTIDE SEQUENCE [LARGE SCALE GENOMIC DNA]</scope>
    <source>
        <strain evidence="3 4">DSM 23288</strain>
    </source>
</reference>
<protein>
    <recommendedName>
        <fullName evidence="2">DUF6265 domain-containing protein</fullName>
    </recommendedName>
</protein>
<dbReference type="Proteomes" id="UP000585272">
    <property type="component" value="Unassembled WGS sequence"/>
</dbReference>
<gene>
    <name evidence="3" type="ORF">BDZ31_003884</name>
</gene>
<evidence type="ECO:0000313" key="4">
    <source>
        <dbReference type="Proteomes" id="UP000585272"/>
    </source>
</evidence>
<sequence>MTTGEKQSALDALAFMIGRWVGVRSHDAIEETWTRVSRDVMMGMYCWSSPGGVQLFEFLTIEQSASGVMLSLRAFGPHGLMPRQAGRPVRWLLVRSRDDEAVFEGQEDGRLARITYRRTHRDRLYTSLEREADGRMEIFPAQHRAAPLEAPSPATPTAPDR</sequence>
<evidence type="ECO:0000313" key="3">
    <source>
        <dbReference type="EMBL" id="MBB4664281.1"/>
    </source>
</evidence>
<proteinExistence type="predicted"/>
<comment type="caution">
    <text evidence="3">The sequence shown here is derived from an EMBL/GenBank/DDBJ whole genome shotgun (WGS) entry which is preliminary data.</text>
</comment>
<dbReference type="EMBL" id="JACHNU010000006">
    <property type="protein sequence ID" value="MBB4664281.1"/>
    <property type="molecule type" value="Genomic_DNA"/>
</dbReference>
<name>A0A840IJ80_9ACTN</name>
<keyword evidence="4" id="KW-1185">Reference proteome</keyword>
<dbReference type="AlphaFoldDB" id="A0A840IJ80"/>
<feature type="domain" description="DUF6265" evidence="2">
    <location>
        <begin position="14"/>
        <end position="128"/>
    </location>
</feature>
<evidence type="ECO:0000256" key="1">
    <source>
        <dbReference type="SAM" id="MobiDB-lite"/>
    </source>
</evidence>
<accession>A0A840IJ80</accession>
<dbReference type="InterPro" id="IPR046232">
    <property type="entry name" value="DUF6265"/>
</dbReference>
<dbReference type="RefSeq" id="WP_183344156.1">
    <property type="nucleotide sequence ID" value="NZ_JACHNU010000006.1"/>
</dbReference>
<feature type="region of interest" description="Disordered" evidence="1">
    <location>
        <begin position="142"/>
        <end position="161"/>
    </location>
</feature>
<evidence type="ECO:0000259" key="2">
    <source>
        <dbReference type="Pfam" id="PF19780"/>
    </source>
</evidence>
<dbReference type="Pfam" id="PF19780">
    <property type="entry name" value="DUF6265"/>
    <property type="match status" value="1"/>
</dbReference>